<evidence type="ECO:0000256" key="3">
    <source>
        <dbReference type="ARBA" id="ARBA00004435"/>
    </source>
</evidence>
<dbReference type="SMART" id="SM00100">
    <property type="entry name" value="cNMP"/>
    <property type="match status" value="1"/>
</dbReference>
<dbReference type="InterPro" id="IPR006916">
    <property type="entry name" value="POPDC1-3"/>
</dbReference>
<feature type="transmembrane region" description="Helical" evidence="14">
    <location>
        <begin position="21"/>
        <end position="41"/>
    </location>
</feature>
<organism evidence="16 17">
    <name type="scientific">bacterium (Candidatus Blackallbacteria) CG17_big_fil_post_rev_8_21_14_2_50_48_46</name>
    <dbReference type="NCBI Taxonomy" id="2014261"/>
    <lineage>
        <taxon>Bacteria</taxon>
        <taxon>Candidatus Blackallbacteria</taxon>
    </lineage>
</organism>
<dbReference type="Gene3D" id="2.60.120.10">
    <property type="entry name" value="Jelly Rolls"/>
    <property type="match status" value="1"/>
</dbReference>
<dbReference type="PROSITE" id="PS50042">
    <property type="entry name" value="CNMP_BINDING_3"/>
    <property type="match status" value="1"/>
</dbReference>
<evidence type="ECO:0000256" key="6">
    <source>
        <dbReference type="ARBA" id="ARBA00022473"/>
    </source>
</evidence>
<dbReference type="GO" id="GO:0016328">
    <property type="term" value="C:lateral plasma membrane"/>
    <property type="evidence" value="ECO:0007669"/>
    <property type="project" value="UniProtKB-SubCell"/>
</dbReference>
<dbReference type="AlphaFoldDB" id="A0A2M7GAW7"/>
<comment type="similarity">
    <text evidence="4">Belongs to the popeye family.</text>
</comment>
<keyword evidence="7" id="KW-1003">Cell membrane</keyword>
<keyword evidence="11 14" id="KW-1133">Transmembrane helix</keyword>
<dbReference type="GO" id="GO:0005923">
    <property type="term" value="C:bicellular tight junction"/>
    <property type="evidence" value="ECO:0007669"/>
    <property type="project" value="UniProtKB-SubCell"/>
</dbReference>
<evidence type="ECO:0000256" key="5">
    <source>
        <dbReference type="ARBA" id="ARBA00022427"/>
    </source>
</evidence>
<evidence type="ECO:0000313" key="16">
    <source>
        <dbReference type="EMBL" id="PIW19329.1"/>
    </source>
</evidence>
<sequence length="223" mass="25212">MELFGHLTFALIAVSYLVRDIFILRLLSIIASMAGIVFNYFAPAEPLWLVINWNLAFIGVNLFQIGLSIYERRSISFSEEQTELYETLFQSFSPIEFLKLMRIGDWQQAVQGETLTEEGKDLERVMLLYSGQANVEVGAQPVNQLNDGDFIGEMSFFAGTPATATVKICSETARYLAWDKQALHAMLQRNPNIRFAMQSILGNDLTQKLKRSPPSLPPKESHL</sequence>
<evidence type="ECO:0000256" key="1">
    <source>
        <dbReference type="ARBA" id="ARBA00004124"/>
    </source>
</evidence>
<evidence type="ECO:0000256" key="13">
    <source>
        <dbReference type="ARBA" id="ARBA00023180"/>
    </source>
</evidence>
<dbReference type="Pfam" id="PF00027">
    <property type="entry name" value="cNMP_binding"/>
    <property type="match status" value="1"/>
</dbReference>
<feature type="transmembrane region" description="Helical" evidence="14">
    <location>
        <begin position="47"/>
        <end position="70"/>
    </location>
</feature>
<evidence type="ECO:0000313" key="17">
    <source>
        <dbReference type="Proteomes" id="UP000231019"/>
    </source>
</evidence>
<evidence type="ECO:0000256" key="4">
    <source>
        <dbReference type="ARBA" id="ARBA00007146"/>
    </source>
</evidence>
<keyword evidence="6" id="KW-0217">Developmental protein</keyword>
<keyword evidence="13" id="KW-0325">Glycoprotein</keyword>
<proteinExistence type="inferred from homology"/>
<keyword evidence="10" id="KW-0965">Cell junction</keyword>
<feature type="domain" description="Cyclic nucleotide-binding" evidence="15">
    <location>
        <begin position="88"/>
        <end position="194"/>
    </location>
</feature>
<dbReference type="CDD" id="cd00038">
    <property type="entry name" value="CAP_ED"/>
    <property type="match status" value="1"/>
</dbReference>
<evidence type="ECO:0000256" key="10">
    <source>
        <dbReference type="ARBA" id="ARBA00022949"/>
    </source>
</evidence>
<dbReference type="PANTHER" id="PTHR12101:SF17">
    <property type="entry name" value="BLOOD VESSEL EPICARDIAL SUBSTANCE"/>
    <property type="match status" value="1"/>
</dbReference>
<dbReference type="Pfam" id="PF04831">
    <property type="entry name" value="POPDC1-3"/>
    <property type="match status" value="1"/>
</dbReference>
<gene>
    <name evidence="16" type="ORF">COW36_00380</name>
</gene>
<dbReference type="EMBL" id="PFFQ01000004">
    <property type="protein sequence ID" value="PIW19329.1"/>
    <property type="molecule type" value="Genomic_DNA"/>
</dbReference>
<evidence type="ECO:0000256" key="2">
    <source>
        <dbReference type="ARBA" id="ARBA00004141"/>
    </source>
</evidence>
<comment type="subcellular location">
    <subcellularLocation>
        <location evidence="3">Cell junction</location>
        <location evidence="3">Tight junction</location>
    </subcellularLocation>
    <subcellularLocation>
        <location evidence="1">Lateral cell membrane</location>
    </subcellularLocation>
    <subcellularLocation>
        <location evidence="2">Membrane</location>
        <topology evidence="2">Multi-pass membrane protein</topology>
    </subcellularLocation>
</comment>
<name>A0A2M7GAW7_9BACT</name>
<evidence type="ECO:0000259" key="15">
    <source>
        <dbReference type="PROSITE" id="PS50042"/>
    </source>
</evidence>
<dbReference type="InterPro" id="IPR014710">
    <property type="entry name" value="RmlC-like_jellyroll"/>
</dbReference>
<accession>A0A2M7GAW7</accession>
<keyword evidence="12 14" id="KW-0472">Membrane</keyword>
<evidence type="ECO:0000256" key="7">
    <source>
        <dbReference type="ARBA" id="ARBA00022475"/>
    </source>
</evidence>
<reference evidence="16 17" key="1">
    <citation type="submission" date="2017-09" db="EMBL/GenBank/DDBJ databases">
        <title>Depth-based differentiation of microbial function through sediment-hosted aquifers and enrichment of novel symbionts in the deep terrestrial subsurface.</title>
        <authorList>
            <person name="Probst A.J."/>
            <person name="Ladd B."/>
            <person name="Jarett J.K."/>
            <person name="Geller-Mcgrath D.E."/>
            <person name="Sieber C.M."/>
            <person name="Emerson J.B."/>
            <person name="Anantharaman K."/>
            <person name="Thomas B.C."/>
            <person name="Malmstrom R."/>
            <person name="Stieglmeier M."/>
            <person name="Klingl A."/>
            <person name="Woyke T."/>
            <person name="Ryan C.M."/>
            <person name="Banfield J.F."/>
        </authorList>
    </citation>
    <scope>NUCLEOTIDE SEQUENCE [LARGE SCALE GENOMIC DNA]</scope>
    <source>
        <strain evidence="16">CG17_big_fil_post_rev_8_21_14_2_50_48_46</strain>
    </source>
</reference>
<dbReference type="InterPro" id="IPR018490">
    <property type="entry name" value="cNMP-bd_dom_sf"/>
</dbReference>
<dbReference type="InterPro" id="IPR000595">
    <property type="entry name" value="cNMP-bd_dom"/>
</dbReference>
<protein>
    <recommendedName>
        <fullName evidence="15">Cyclic nucleotide-binding domain-containing protein</fullName>
    </recommendedName>
</protein>
<dbReference type="GO" id="GO:0007155">
    <property type="term" value="P:cell adhesion"/>
    <property type="evidence" value="ECO:0007669"/>
    <property type="project" value="UniProtKB-KW"/>
</dbReference>
<comment type="caution">
    <text evidence="16">The sequence shown here is derived from an EMBL/GenBank/DDBJ whole genome shotgun (WGS) entry which is preliminary data.</text>
</comment>
<evidence type="ECO:0000256" key="12">
    <source>
        <dbReference type="ARBA" id="ARBA00023136"/>
    </source>
</evidence>
<dbReference type="GO" id="GO:0030552">
    <property type="term" value="F:cAMP binding"/>
    <property type="evidence" value="ECO:0007669"/>
    <property type="project" value="TreeGrafter"/>
</dbReference>
<evidence type="ECO:0000256" key="14">
    <source>
        <dbReference type="SAM" id="Phobius"/>
    </source>
</evidence>
<dbReference type="PANTHER" id="PTHR12101">
    <property type="entry name" value="POPEYE DOMAIN CONTAINING PROTEIN"/>
    <property type="match status" value="1"/>
</dbReference>
<dbReference type="InterPro" id="IPR055272">
    <property type="entry name" value="POPDC1-3_dom"/>
</dbReference>
<keyword evidence="8 14" id="KW-0812">Transmembrane</keyword>
<dbReference type="SUPFAM" id="SSF51206">
    <property type="entry name" value="cAMP-binding domain-like"/>
    <property type="match status" value="1"/>
</dbReference>
<evidence type="ECO:0000256" key="8">
    <source>
        <dbReference type="ARBA" id="ARBA00022692"/>
    </source>
</evidence>
<dbReference type="Proteomes" id="UP000231019">
    <property type="component" value="Unassembled WGS sequence"/>
</dbReference>
<keyword evidence="9" id="KW-0130">Cell adhesion</keyword>
<evidence type="ECO:0000256" key="11">
    <source>
        <dbReference type="ARBA" id="ARBA00022989"/>
    </source>
</evidence>
<evidence type="ECO:0000256" key="9">
    <source>
        <dbReference type="ARBA" id="ARBA00022889"/>
    </source>
</evidence>
<keyword evidence="5" id="KW-0796">Tight junction</keyword>